<dbReference type="SUPFAM" id="SSF54523">
    <property type="entry name" value="Pili subunits"/>
    <property type="match status" value="1"/>
</dbReference>
<dbReference type="KEGG" id="gms:SOIL9_26750"/>
<feature type="transmembrane region" description="Helical" evidence="1">
    <location>
        <begin position="12"/>
        <end position="35"/>
    </location>
</feature>
<dbReference type="NCBIfam" id="TIGR02532">
    <property type="entry name" value="IV_pilin_GFxxxE"/>
    <property type="match status" value="1"/>
</dbReference>
<protein>
    <recommendedName>
        <fullName evidence="2">DUF1559 domain-containing protein</fullName>
    </recommendedName>
</protein>
<dbReference type="EMBL" id="LR593886">
    <property type="protein sequence ID" value="VTR95039.1"/>
    <property type="molecule type" value="Genomic_DNA"/>
</dbReference>
<dbReference type="NCBIfam" id="TIGR04294">
    <property type="entry name" value="pre_pil_HX9DG"/>
    <property type="match status" value="1"/>
</dbReference>
<dbReference type="InterPro" id="IPR027558">
    <property type="entry name" value="Pre_pil_HX9DG_C"/>
</dbReference>
<dbReference type="AlphaFoldDB" id="A0A6P2D1N8"/>
<dbReference type="PANTHER" id="PTHR30093:SF2">
    <property type="entry name" value="TYPE II SECRETION SYSTEM PROTEIN H"/>
    <property type="match status" value="1"/>
</dbReference>
<keyword evidence="1" id="KW-0472">Membrane</keyword>
<dbReference type="Pfam" id="PF07963">
    <property type="entry name" value="N_methyl"/>
    <property type="match status" value="1"/>
</dbReference>
<keyword evidence="1" id="KW-0812">Transmembrane</keyword>
<evidence type="ECO:0000256" key="1">
    <source>
        <dbReference type="SAM" id="Phobius"/>
    </source>
</evidence>
<feature type="domain" description="DUF1559" evidence="2">
    <location>
        <begin position="36"/>
        <end position="296"/>
    </location>
</feature>
<keyword evidence="4" id="KW-1185">Reference proteome</keyword>
<sequence length="314" mass="33680">MMRSFSRRKAGFTLIELLVVIAIIAILIGLLLPAVQKVREAAARTQSQNNLKQIGIALHGFNDTSGGLPNNGLWGAYNAPNTAWVSSWAYKILPHIEQDNLYKNYNGQVAVKTFVDPARGGSGIAVNGNNGDSNWVGTAQYPVALGPVTTAIGPVTDYAGNWNVITDFQDWAMRKGQVTSNLSVQSISDGSSNTIVVGTKALQTTQRTPRNGWDWDETVNFGGAGGTCRGAFWEGLSGGLPNAGFWNDQARTLAQDGIYGTNNYNHNNSWGSPHSSGCPFLMGDGSVRTIPYSINRTTMGLLLLPSDGQVIPNF</sequence>
<keyword evidence="1" id="KW-1133">Transmembrane helix</keyword>
<dbReference type="PROSITE" id="PS00409">
    <property type="entry name" value="PROKAR_NTER_METHYL"/>
    <property type="match status" value="1"/>
</dbReference>
<dbReference type="InterPro" id="IPR045584">
    <property type="entry name" value="Pilin-like"/>
</dbReference>
<gene>
    <name evidence="3" type="ORF">SOIL9_26750</name>
</gene>
<dbReference type="PANTHER" id="PTHR30093">
    <property type="entry name" value="GENERAL SECRETION PATHWAY PROTEIN G"/>
    <property type="match status" value="1"/>
</dbReference>
<dbReference type="Proteomes" id="UP000464178">
    <property type="component" value="Chromosome"/>
</dbReference>
<evidence type="ECO:0000313" key="4">
    <source>
        <dbReference type="Proteomes" id="UP000464178"/>
    </source>
</evidence>
<evidence type="ECO:0000313" key="3">
    <source>
        <dbReference type="EMBL" id="VTR95039.1"/>
    </source>
</evidence>
<reference evidence="3 4" key="1">
    <citation type="submission" date="2019-05" db="EMBL/GenBank/DDBJ databases">
        <authorList>
            <consortium name="Science for Life Laboratories"/>
        </authorList>
    </citation>
    <scope>NUCLEOTIDE SEQUENCE [LARGE SCALE GENOMIC DNA]</scope>
    <source>
        <strain evidence="3">Soil9</strain>
    </source>
</reference>
<dbReference type="Gene3D" id="3.30.700.10">
    <property type="entry name" value="Glycoprotein, Type 4 Pilin"/>
    <property type="match status" value="1"/>
</dbReference>
<dbReference type="InterPro" id="IPR012902">
    <property type="entry name" value="N_methyl_site"/>
</dbReference>
<dbReference type="Pfam" id="PF07596">
    <property type="entry name" value="SBP_bac_10"/>
    <property type="match status" value="1"/>
</dbReference>
<dbReference type="RefSeq" id="WP_162673465.1">
    <property type="nucleotide sequence ID" value="NZ_LR593886.1"/>
</dbReference>
<name>A0A6P2D1N8_9BACT</name>
<accession>A0A6P2D1N8</accession>
<dbReference type="InterPro" id="IPR011453">
    <property type="entry name" value="DUF1559"/>
</dbReference>
<organism evidence="3 4">
    <name type="scientific">Gemmata massiliana</name>
    <dbReference type="NCBI Taxonomy" id="1210884"/>
    <lineage>
        <taxon>Bacteria</taxon>
        <taxon>Pseudomonadati</taxon>
        <taxon>Planctomycetota</taxon>
        <taxon>Planctomycetia</taxon>
        <taxon>Gemmatales</taxon>
        <taxon>Gemmataceae</taxon>
        <taxon>Gemmata</taxon>
    </lineage>
</organism>
<proteinExistence type="predicted"/>
<evidence type="ECO:0000259" key="2">
    <source>
        <dbReference type="Pfam" id="PF07596"/>
    </source>
</evidence>